<dbReference type="InterPro" id="IPR014284">
    <property type="entry name" value="RNA_pol_sigma-70_dom"/>
</dbReference>
<dbReference type="SUPFAM" id="SSF88946">
    <property type="entry name" value="Sigma2 domain of RNA polymerase sigma factors"/>
    <property type="match status" value="1"/>
</dbReference>
<protein>
    <submittedName>
        <fullName evidence="8">RNA polymerase sigma-70 factor, ECF subfamily</fullName>
    </submittedName>
</protein>
<dbReference type="EMBL" id="FXWL01000002">
    <property type="protein sequence ID" value="SMQ76601.1"/>
    <property type="molecule type" value="Genomic_DNA"/>
</dbReference>
<dbReference type="AlphaFoldDB" id="A0A1Y6FSZ0"/>
<dbReference type="Proteomes" id="UP000194469">
    <property type="component" value="Unassembled WGS sequence"/>
</dbReference>
<evidence type="ECO:0000256" key="1">
    <source>
        <dbReference type="ARBA" id="ARBA00010641"/>
    </source>
</evidence>
<feature type="domain" description="RNA polymerase sigma factor 70 region 4 type 2" evidence="7">
    <location>
        <begin position="132"/>
        <end position="181"/>
    </location>
</feature>
<feature type="domain" description="RNA polymerase sigma-70 region 2" evidence="6">
    <location>
        <begin position="36"/>
        <end position="102"/>
    </location>
</feature>
<sequence length="192" mass="21385">MEFNEEQGRRGIAEGDPLPPDEWQGFCAGARVEAIYGAHGAELARYLRRRAPAQDVGDLVQECFRRLVQSRGTAASLIDRPAAYLVRTARNLLAERARADGRRMQADHSPFEDDDHAGPDPHAALEARDTIRRLTDVVARLKPKTRTIFLMHRLEGLSYEEIAAAQGMSVKGVEKQMAKALGAIRRSRRDGL</sequence>
<feature type="region of interest" description="Disordered" evidence="5">
    <location>
        <begin position="99"/>
        <end position="122"/>
    </location>
</feature>
<keyword evidence="2" id="KW-0805">Transcription regulation</keyword>
<dbReference type="PANTHER" id="PTHR43133:SF63">
    <property type="entry name" value="RNA POLYMERASE SIGMA FACTOR FECI-RELATED"/>
    <property type="match status" value="1"/>
</dbReference>
<dbReference type="InterPro" id="IPR036388">
    <property type="entry name" value="WH-like_DNA-bd_sf"/>
</dbReference>
<dbReference type="Gene3D" id="1.10.10.10">
    <property type="entry name" value="Winged helix-like DNA-binding domain superfamily/Winged helix DNA-binding domain"/>
    <property type="match status" value="1"/>
</dbReference>
<keyword evidence="3" id="KW-0731">Sigma factor</keyword>
<dbReference type="SUPFAM" id="SSF88659">
    <property type="entry name" value="Sigma3 and sigma4 domains of RNA polymerase sigma factors"/>
    <property type="match status" value="1"/>
</dbReference>
<dbReference type="Gene3D" id="1.10.1740.10">
    <property type="match status" value="1"/>
</dbReference>
<dbReference type="GO" id="GO:0006352">
    <property type="term" value="P:DNA-templated transcription initiation"/>
    <property type="evidence" value="ECO:0007669"/>
    <property type="project" value="InterPro"/>
</dbReference>
<dbReference type="InterPro" id="IPR007627">
    <property type="entry name" value="RNA_pol_sigma70_r2"/>
</dbReference>
<organism evidence="8 9">
    <name type="scientific">Sphingopyxis terrae subsp. ummariensis</name>
    <dbReference type="NCBI Taxonomy" id="429001"/>
    <lineage>
        <taxon>Bacteria</taxon>
        <taxon>Pseudomonadati</taxon>
        <taxon>Pseudomonadota</taxon>
        <taxon>Alphaproteobacteria</taxon>
        <taxon>Sphingomonadales</taxon>
        <taxon>Sphingomonadaceae</taxon>
        <taxon>Sphingopyxis</taxon>
    </lineage>
</organism>
<evidence type="ECO:0000256" key="2">
    <source>
        <dbReference type="ARBA" id="ARBA00023015"/>
    </source>
</evidence>
<reference evidence="9" key="1">
    <citation type="submission" date="2017-04" db="EMBL/GenBank/DDBJ databases">
        <authorList>
            <person name="Varghese N."/>
            <person name="Submissions S."/>
        </authorList>
    </citation>
    <scope>NUCLEOTIDE SEQUENCE [LARGE SCALE GENOMIC DNA]</scope>
    <source>
        <strain evidence="9">UI2</strain>
    </source>
</reference>
<name>A0A1Y6FSZ0_9SPHN</name>
<evidence type="ECO:0000256" key="4">
    <source>
        <dbReference type="ARBA" id="ARBA00023163"/>
    </source>
</evidence>
<dbReference type="RefSeq" id="WP_381387023.1">
    <property type="nucleotide sequence ID" value="NZ_JBHLXM010000003.1"/>
</dbReference>
<accession>A0A1Y6FSZ0</accession>
<keyword evidence="9" id="KW-1185">Reference proteome</keyword>
<dbReference type="GO" id="GO:0003677">
    <property type="term" value="F:DNA binding"/>
    <property type="evidence" value="ECO:0007669"/>
    <property type="project" value="InterPro"/>
</dbReference>
<keyword evidence="4" id="KW-0804">Transcription</keyword>
<dbReference type="InterPro" id="IPR039425">
    <property type="entry name" value="RNA_pol_sigma-70-like"/>
</dbReference>
<dbReference type="InterPro" id="IPR013249">
    <property type="entry name" value="RNA_pol_sigma70_r4_t2"/>
</dbReference>
<dbReference type="NCBIfam" id="TIGR02937">
    <property type="entry name" value="sigma70-ECF"/>
    <property type="match status" value="1"/>
</dbReference>
<proteinExistence type="inferred from homology"/>
<evidence type="ECO:0000259" key="7">
    <source>
        <dbReference type="Pfam" id="PF08281"/>
    </source>
</evidence>
<dbReference type="PANTHER" id="PTHR43133">
    <property type="entry name" value="RNA POLYMERASE ECF-TYPE SIGMA FACTO"/>
    <property type="match status" value="1"/>
</dbReference>
<evidence type="ECO:0000256" key="3">
    <source>
        <dbReference type="ARBA" id="ARBA00023082"/>
    </source>
</evidence>
<evidence type="ECO:0000256" key="5">
    <source>
        <dbReference type="SAM" id="MobiDB-lite"/>
    </source>
</evidence>
<comment type="similarity">
    <text evidence="1">Belongs to the sigma-70 factor family. ECF subfamily.</text>
</comment>
<evidence type="ECO:0000259" key="6">
    <source>
        <dbReference type="Pfam" id="PF04542"/>
    </source>
</evidence>
<dbReference type="GO" id="GO:0016987">
    <property type="term" value="F:sigma factor activity"/>
    <property type="evidence" value="ECO:0007669"/>
    <property type="project" value="UniProtKB-KW"/>
</dbReference>
<dbReference type="InterPro" id="IPR013325">
    <property type="entry name" value="RNA_pol_sigma_r2"/>
</dbReference>
<evidence type="ECO:0000313" key="9">
    <source>
        <dbReference type="Proteomes" id="UP000194469"/>
    </source>
</evidence>
<dbReference type="Pfam" id="PF04542">
    <property type="entry name" value="Sigma70_r2"/>
    <property type="match status" value="1"/>
</dbReference>
<evidence type="ECO:0000313" key="8">
    <source>
        <dbReference type="EMBL" id="SMQ76601.1"/>
    </source>
</evidence>
<dbReference type="Pfam" id="PF08281">
    <property type="entry name" value="Sigma70_r4_2"/>
    <property type="match status" value="1"/>
</dbReference>
<dbReference type="CDD" id="cd06171">
    <property type="entry name" value="Sigma70_r4"/>
    <property type="match status" value="1"/>
</dbReference>
<dbReference type="InterPro" id="IPR013324">
    <property type="entry name" value="RNA_pol_sigma_r3/r4-like"/>
</dbReference>
<gene>
    <name evidence="8" type="ORF">SAMN06295984_2040</name>
</gene>